<reference evidence="6 7" key="1">
    <citation type="journal article" date="2011" name="J. Bacteriol.">
        <title>Complete genome sequence of 'Vulcanisaeta moutnovskia' strain 768-28, a novel member of the hyperthermophilic crenarchaeal genus vulcanisaeta.</title>
        <authorList>
            <person name="Gumerov V.M."/>
            <person name="Mardanov A.V."/>
            <person name="Beletsky A.V."/>
            <person name="Prokofeva M.I."/>
            <person name="Bonch-Osmolovskaya E.A."/>
            <person name="Ravin N.V."/>
            <person name="Skryabin K.G."/>
        </authorList>
    </citation>
    <scope>NUCLEOTIDE SEQUENCE [LARGE SCALE GENOMIC DNA]</scope>
    <source>
        <strain evidence="6 7">768-28</strain>
    </source>
</reference>
<keyword evidence="7" id="KW-1185">Reference proteome</keyword>
<dbReference type="GO" id="GO:0050897">
    <property type="term" value="F:cobalt ion binding"/>
    <property type="evidence" value="ECO:0007669"/>
    <property type="project" value="TreeGrafter"/>
</dbReference>
<dbReference type="Pfam" id="PF01544">
    <property type="entry name" value="CorA"/>
    <property type="match status" value="1"/>
</dbReference>
<evidence type="ECO:0000256" key="5">
    <source>
        <dbReference type="SAM" id="Phobius"/>
    </source>
</evidence>
<dbReference type="PANTHER" id="PTHR46494">
    <property type="entry name" value="CORA FAMILY METAL ION TRANSPORTER (EUROFUNG)"/>
    <property type="match status" value="1"/>
</dbReference>
<dbReference type="GO" id="GO:0000287">
    <property type="term" value="F:magnesium ion binding"/>
    <property type="evidence" value="ECO:0007669"/>
    <property type="project" value="TreeGrafter"/>
</dbReference>
<comment type="subcellular location">
    <subcellularLocation>
        <location evidence="1">Cell membrane</location>
        <topology evidence="1">Multi-pass membrane protein</topology>
    </subcellularLocation>
</comment>
<dbReference type="eggNOG" id="arCOG02266">
    <property type="taxonomic scope" value="Archaea"/>
</dbReference>
<gene>
    <name evidence="6" type="ordered locus">VMUT_1301</name>
</gene>
<dbReference type="GO" id="GO:0015095">
    <property type="term" value="F:magnesium ion transmembrane transporter activity"/>
    <property type="evidence" value="ECO:0007669"/>
    <property type="project" value="TreeGrafter"/>
</dbReference>
<dbReference type="AlphaFoldDB" id="F0QYS3"/>
<evidence type="ECO:0000256" key="4">
    <source>
        <dbReference type="ARBA" id="ARBA00023136"/>
    </source>
</evidence>
<dbReference type="InterPro" id="IPR045863">
    <property type="entry name" value="CorA_TM1_TM2"/>
</dbReference>
<evidence type="ECO:0000256" key="3">
    <source>
        <dbReference type="ARBA" id="ARBA00022989"/>
    </source>
</evidence>
<protein>
    <submittedName>
        <fullName evidence="6">Membrane protein</fullName>
    </submittedName>
</protein>
<dbReference type="PANTHER" id="PTHR46494:SF1">
    <property type="entry name" value="CORA FAMILY METAL ION TRANSPORTER (EUROFUNG)"/>
    <property type="match status" value="1"/>
</dbReference>
<keyword evidence="3 5" id="KW-1133">Transmembrane helix</keyword>
<dbReference type="HOGENOM" id="CLU_098915_0_0_2"/>
<evidence type="ECO:0000256" key="2">
    <source>
        <dbReference type="ARBA" id="ARBA00022692"/>
    </source>
</evidence>
<feature type="transmembrane region" description="Helical" evidence="5">
    <location>
        <begin position="202"/>
        <end position="222"/>
    </location>
</feature>
<evidence type="ECO:0000313" key="7">
    <source>
        <dbReference type="Proteomes" id="UP000007485"/>
    </source>
</evidence>
<proteinExistence type="predicted"/>
<dbReference type="SUPFAM" id="SSF144083">
    <property type="entry name" value="Magnesium transport protein CorA, transmembrane region"/>
    <property type="match status" value="1"/>
</dbReference>
<evidence type="ECO:0000256" key="1">
    <source>
        <dbReference type="ARBA" id="ARBA00004651"/>
    </source>
</evidence>
<dbReference type="Proteomes" id="UP000007485">
    <property type="component" value="Chromosome"/>
</dbReference>
<name>F0QYS3_VULM7</name>
<dbReference type="EMBL" id="CP002529">
    <property type="protein sequence ID" value="ADY01506.1"/>
    <property type="molecule type" value="Genomic_DNA"/>
</dbReference>
<keyword evidence="2 5" id="KW-0812">Transmembrane</keyword>
<dbReference type="InterPro" id="IPR002523">
    <property type="entry name" value="MgTranspt_CorA/ZnTranspt_ZntB"/>
</dbReference>
<dbReference type="GO" id="GO:0015087">
    <property type="term" value="F:cobalt ion transmembrane transporter activity"/>
    <property type="evidence" value="ECO:0007669"/>
    <property type="project" value="TreeGrafter"/>
</dbReference>
<feature type="transmembrane region" description="Helical" evidence="5">
    <location>
        <begin position="176"/>
        <end position="196"/>
    </location>
</feature>
<dbReference type="Gene3D" id="1.20.58.340">
    <property type="entry name" value="Magnesium transport protein CorA, transmembrane region"/>
    <property type="match status" value="1"/>
</dbReference>
<organism evidence="6 7">
    <name type="scientific">Vulcanisaeta moutnovskia (strain 768-28)</name>
    <dbReference type="NCBI Taxonomy" id="985053"/>
    <lineage>
        <taxon>Archaea</taxon>
        <taxon>Thermoproteota</taxon>
        <taxon>Thermoprotei</taxon>
        <taxon>Thermoproteales</taxon>
        <taxon>Thermoproteaceae</taxon>
        <taxon>Vulcanisaeta</taxon>
    </lineage>
</organism>
<keyword evidence="4 5" id="KW-0472">Membrane</keyword>
<dbReference type="KEGG" id="vmo:VMUT_1301"/>
<accession>F0QYS3</accession>
<dbReference type="STRING" id="985053.VMUT_1301"/>
<dbReference type="GO" id="GO:0005886">
    <property type="term" value="C:plasma membrane"/>
    <property type="evidence" value="ECO:0007669"/>
    <property type="project" value="UniProtKB-SubCell"/>
</dbReference>
<sequence>MDIYRVVKGEDGKYYVRLELMGFPYYFTITKDKVVTHTKEALETFKEIEPKDCSPWSIFTEIVYEIIYILGEKRNEYYAIYEKLFEEAIAGEPIEGIEVVQLRRKAYQLFSDATVLYFVVKKLSKELEEQVEDDAKFSLDRAELLITRLSDLYNLYYTKVQYDLNEVIKKLTSVSILFLPITAVASVYAVAFPSIWQSLLNISALIFLSPVIIVTAIMAVYLRRKGWL</sequence>
<evidence type="ECO:0000313" key="6">
    <source>
        <dbReference type="EMBL" id="ADY01506.1"/>
    </source>
</evidence>